<keyword evidence="2" id="KW-1185">Reference proteome</keyword>
<dbReference type="AlphaFoldDB" id="F8NA41"/>
<reference evidence="2" key="1">
    <citation type="journal article" date="2011" name="Stand. Genomic Sci.">
        <title>Non-contiguous finished genome sequence of the opportunistic oral pathogen Prevotella multisaccharivorax type strain (PPPA20).</title>
        <authorList>
            <person name="Pati A."/>
            <person name="Gronow S."/>
            <person name="Lu M."/>
            <person name="Lapidus A."/>
            <person name="Nolan M."/>
            <person name="Lucas S."/>
            <person name="Hammon N."/>
            <person name="Deshpande S."/>
            <person name="Cheng J.F."/>
            <person name="Tapia R."/>
            <person name="Han C."/>
            <person name="Goodwin L."/>
            <person name="Pitluck S."/>
            <person name="Liolios K."/>
            <person name="Pagani I."/>
            <person name="Mavromatis K."/>
            <person name="Mikhailova N."/>
            <person name="Huntemann M."/>
            <person name="Chen A."/>
            <person name="Palaniappan K."/>
            <person name="Land M."/>
            <person name="Hauser L."/>
            <person name="Detter J.C."/>
            <person name="Brambilla E.M."/>
            <person name="Rohde M."/>
            <person name="Goker M."/>
            <person name="Woyke T."/>
            <person name="Bristow J."/>
            <person name="Eisen J.A."/>
            <person name="Markowitz V."/>
            <person name="Hugenholtz P."/>
            <person name="Kyrpides N.C."/>
            <person name="Klenk H.P."/>
            <person name="Ivanova N."/>
        </authorList>
    </citation>
    <scope>NUCLEOTIDE SEQUENCE [LARGE SCALE GENOMIC DNA]</scope>
    <source>
        <strain evidence="2">DSM 17128</strain>
    </source>
</reference>
<organism evidence="1 2">
    <name type="scientific">Hallella multisaccharivorax DSM 17128</name>
    <dbReference type="NCBI Taxonomy" id="688246"/>
    <lineage>
        <taxon>Bacteria</taxon>
        <taxon>Pseudomonadati</taxon>
        <taxon>Bacteroidota</taxon>
        <taxon>Bacteroidia</taxon>
        <taxon>Bacteroidales</taxon>
        <taxon>Prevotellaceae</taxon>
        <taxon>Hallella</taxon>
    </lineage>
</organism>
<evidence type="ECO:0000313" key="1">
    <source>
        <dbReference type="EMBL" id="EGN55771.1"/>
    </source>
</evidence>
<dbReference type="HOGENOM" id="CLU_3237693_0_0_10"/>
<name>F8NA41_9BACT</name>
<gene>
    <name evidence="1" type="ORF">Premu_0286</name>
</gene>
<proteinExistence type="predicted"/>
<evidence type="ECO:0000313" key="2">
    <source>
        <dbReference type="Proteomes" id="UP000002772"/>
    </source>
</evidence>
<sequence>MYKDYKTDQDSSKAINYLSTVGWHCDYSVKAMRLQRKGDAITV</sequence>
<dbReference type="Proteomes" id="UP000002772">
    <property type="component" value="Unassembled WGS sequence"/>
</dbReference>
<dbReference type="EMBL" id="GL945017">
    <property type="protein sequence ID" value="EGN55771.1"/>
    <property type="molecule type" value="Genomic_DNA"/>
</dbReference>
<accession>F8NA41</accession>
<protein>
    <submittedName>
        <fullName evidence="1">Uncharacterized protein</fullName>
    </submittedName>
</protein>